<protein>
    <submittedName>
        <fullName evidence="1">Uncharacterized protein</fullName>
    </submittedName>
</protein>
<dbReference type="Proteomes" id="UP001215280">
    <property type="component" value="Unassembled WGS sequence"/>
</dbReference>
<accession>A0AAD7IEX5</accession>
<dbReference type="AlphaFoldDB" id="A0AAD7IEX5"/>
<comment type="caution">
    <text evidence="1">The sequence shown here is derived from an EMBL/GenBank/DDBJ whole genome shotgun (WGS) entry which is preliminary data.</text>
</comment>
<dbReference type="EMBL" id="JARJLG010000122">
    <property type="protein sequence ID" value="KAJ7741562.1"/>
    <property type="molecule type" value="Genomic_DNA"/>
</dbReference>
<evidence type="ECO:0000313" key="1">
    <source>
        <dbReference type="EMBL" id="KAJ7741562.1"/>
    </source>
</evidence>
<proteinExistence type="predicted"/>
<keyword evidence="2" id="KW-1185">Reference proteome</keyword>
<sequence length="323" mass="37775">MESRSGLARSRCLWREQELANQSTAFPIPLTSTSPVRYPEARHHLLIPHSDNWHFPDFTVDDVTGDDDSDTESNLSLPDELRVEDIETPILRYYDNIEKEHGVQTTISPVARIPWYEPLPQNAASTMNVRGSTSSKRRKVEDELPLARQIMCAETFKAMVQTWEPRFPDLRGLRGDIFFTIQRFIEVIEWLELRAEFRQIFFPFDEAFEIIMVWQMFALEHEHNRDGFFRRNPYHLNALLHDAECNFLQACAILFRETKDFKLAFTIEELLGTRFRDDTSIIQLLRGGFLDSTHEFADGYYNHSHGTLEEVEMDYPVLPARAL</sequence>
<reference evidence="1" key="1">
    <citation type="submission" date="2023-03" db="EMBL/GenBank/DDBJ databases">
        <title>Massive genome expansion in bonnet fungi (Mycena s.s.) driven by repeated elements and novel gene families across ecological guilds.</title>
        <authorList>
            <consortium name="Lawrence Berkeley National Laboratory"/>
            <person name="Harder C.B."/>
            <person name="Miyauchi S."/>
            <person name="Viragh M."/>
            <person name="Kuo A."/>
            <person name="Thoen E."/>
            <person name="Andreopoulos B."/>
            <person name="Lu D."/>
            <person name="Skrede I."/>
            <person name="Drula E."/>
            <person name="Henrissat B."/>
            <person name="Morin E."/>
            <person name="Kohler A."/>
            <person name="Barry K."/>
            <person name="LaButti K."/>
            <person name="Morin E."/>
            <person name="Salamov A."/>
            <person name="Lipzen A."/>
            <person name="Mereny Z."/>
            <person name="Hegedus B."/>
            <person name="Baldrian P."/>
            <person name="Stursova M."/>
            <person name="Weitz H."/>
            <person name="Taylor A."/>
            <person name="Grigoriev I.V."/>
            <person name="Nagy L.G."/>
            <person name="Martin F."/>
            <person name="Kauserud H."/>
        </authorList>
    </citation>
    <scope>NUCLEOTIDE SEQUENCE</scope>
    <source>
        <strain evidence="1">CBHHK188m</strain>
    </source>
</reference>
<evidence type="ECO:0000313" key="2">
    <source>
        <dbReference type="Proteomes" id="UP001215280"/>
    </source>
</evidence>
<organism evidence="1 2">
    <name type="scientific">Mycena maculata</name>
    <dbReference type="NCBI Taxonomy" id="230809"/>
    <lineage>
        <taxon>Eukaryota</taxon>
        <taxon>Fungi</taxon>
        <taxon>Dikarya</taxon>
        <taxon>Basidiomycota</taxon>
        <taxon>Agaricomycotina</taxon>
        <taxon>Agaricomycetes</taxon>
        <taxon>Agaricomycetidae</taxon>
        <taxon>Agaricales</taxon>
        <taxon>Marasmiineae</taxon>
        <taxon>Mycenaceae</taxon>
        <taxon>Mycena</taxon>
    </lineage>
</organism>
<gene>
    <name evidence="1" type="ORF">DFH07DRAFT_778042</name>
</gene>
<name>A0AAD7IEX5_9AGAR</name>